<evidence type="ECO:0000256" key="1">
    <source>
        <dbReference type="ARBA" id="ARBA00022448"/>
    </source>
</evidence>
<dbReference type="NCBIfam" id="TIGR04056">
    <property type="entry name" value="OMP_RagA_SusC"/>
    <property type="match status" value="1"/>
</dbReference>
<dbReference type="InterPro" id="IPR023996">
    <property type="entry name" value="TonB-dep_OMP_SusC/RagA"/>
</dbReference>
<accession>A0ABV7JSZ4</accession>
<dbReference type="Gene3D" id="2.60.40.1120">
    <property type="entry name" value="Carboxypeptidase-like, regulatory domain"/>
    <property type="match status" value="1"/>
</dbReference>
<dbReference type="EMBL" id="JBHRTA010000061">
    <property type="protein sequence ID" value="MFC3199871.1"/>
    <property type="molecule type" value="Genomic_DNA"/>
</dbReference>
<dbReference type="PANTHER" id="PTHR30069:SF29">
    <property type="entry name" value="HEMOGLOBIN AND HEMOGLOBIN-HAPTOGLOBIN-BINDING PROTEIN 1-RELATED"/>
    <property type="match status" value="1"/>
</dbReference>
<reference evidence="9" key="1">
    <citation type="journal article" date="2019" name="Int. J. Syst. Evol. Microbiol.">
        <title>The Global Catalogue of Microorganisms (GCM) 10K type strain sequencing project: providing services to taxonomists for standard genome sequencing and annotation.</title>
        <authorList>
            <consortium name="The Broad Institute Genomics Platform"/>
            <consortium name="The Broad Institute Genome Sequencing Center for Infectious Disease"/>
            <person name="Wu L."/>
            <person name="Ma J."/>
        </authorList>
    </citation>
    <scope>NUCLEOTIDE SEQUENCE [LARGE SCALE GENOMIC DNA]</scope>
    <source>
        <strain evidence="9">KCTC 52416</strain>
    </source>
</reference>
<comment type="caution">
    <text evidence="8">The sequence shown here is derived from an EMBL/GenBank/DDBJ whole genome shotgun (WGS) entry which is preliminary data.</text>
</comment>
<dbReference type="RefSeq" id="WP_379025914.1">
    <property type="nucleotide sequence ID" value="NZ_JBHRTA010000061.1"/>
</dbReference>
<evidence type="ECO:0000259" key="7">
    <source>
        <dbReference type="SMART" id="SM00965"/>
    </source>
</evidence>
<dbReference type="Gene3D" id="2.170.130.10">
    <property type="entry name" value="TonB-dependent receptor, plug domain"/>
    <property type="match status" value="1"/>
</dbReference>
<evidence type="ECO:0000256" key="5">
    <source>
        <dbReference type="PROSITE-ProRule" id="PRU01360"/>
    </source>
</evidence>
<dbReference type="InterPro" id="IPR012910">
    <property type="entry name" value="Plug_dom"/>
</dbReference>
<dbReference type="Pfam" id="PF13715">
    <property type="entry name" value="CarbopepD_reg_2"/>
    <property type="match status" value="1"/>
</dbReference>
<dbReference type="InterPro" id="IPR008969">
    <property type="entry name" value="CarboxyPept-like_regulatory"/>
</dbReference>
<evidence type="ECO:0000256" key="4">
    <source>
        <dbReference type="ARBA" id="ARBA00023237"/>
    </source>
</evidence>
<keyword evidence="5" id="KW-0812">Transmembrane</keyword>
<evidence type="ECO:0000313" key="8">
    <source>
        <dbReference type="EMBL" id="MFC3199871.1"/>
    </source>
</evidence>
<dbReference type="PROSITE" id="PS52016">
    <property type="entry name" value="TONB_DEPENDENT_REC_3"/>
    <property type="match status" value="1"/>
</dbReference>
<sequence length="1087" mass="120810">MNLSVFSLLTSVFQVLAVGAAAQTITLSEKRSALIHVLDKIAGQSGFYFLYDDESIQQAEPVTIEIKDAALDEALKKLFAATPFNYTKKGKTIVIKALPTPRVPESRSRSQDRIVSGQVVDEAGNPVAGVTVTVKGKAAAVTTNEDGRYQISVSDDSAVLVFTNIGFETVEQPVSNQTTLDIRMDFAISDLDEVVVVGMNITQSKRSVTGSVATIQTKELKQSPVANLNNALAGRLPGLISVQNSGQPGNDAAQLYIRGISTYGGNTAPLIVIDGLPRSAESFSNIDPNEVESISILKDATSSALYGIQGANGVVVVTTKRGKVNETPQINATSQYALQAPVRLPKNMTSYELALYSNKVDINNGNSPRFDDEALHIVQNNLSPYLYPNVNWFDEILRSNTPQFMQNLNISGSTSRVRYFVSGSYLNQGTLLKYDDIFFENYGVKSTYDRYNFRSNVDIEATKLLTVQVDLAGRLEKRVGPGQGFNKVFSDLSGMLPYAMPVFNPDGTLGAASNVEIPFWTNPYGAVTQHGYYSNFTNVMYGTLSAQHKLDFIVPGLSARGNFSFENNNFKGTSRIQDFDTYWYRGYDNVGNEVYQRQMRESRINTSGTSSIERTNYLDLRLVYDTQLGDHTLGAQLMGNRTLRVLNDELPYAYQGISARTTYNFKSRYYAELNFAYNGSENFPPDRRYGFFPSASAGWIVSDEAFFPAESFVDYLKIRGSFGIVGNDKSGNDRWLYLSDYANAGGYRIGVNNATKPGFTEGRVGNGFVTWEKARKANIGFETAVLRNSLYLVFDVFQEHRTDILTYPGTIPAYVGIANLAPRNSGEVRNRGMDMELRYQKRLGDLRVFSNFTFTYTQNEVLKNDQPNPAYPYQNLIGYPVGYQLGYRAIGFFKDEHDVLISPKQNFDNKNIPGDLKFMDINGDGVVDPFDRVPIQVHNIPNYMMGLSLGFDYKGFDASLLLNGALGTLKFSRPRTADPLANYTWTEELGDGALMPVAKTSSNNELLSDFWVRPSDYMKLRNAEIGYTLPSALVNRVKLKHVRFFLNGQNLAMWDNAWVKDRDPETNGGAFVYPVQRVINFGLNLGI</sequence>
<feature type="signal peptide" evidence="6">
    <location>
        <begin position="1"/>
        <end position="17"/>
    </location>
</feature>
<keyword evidence="4 5" id="KW-0998">Cell outer membrane</keyword>
<evidence type="ECO:0000256" key="2">
    <source>
        <dbReference type="ARBA" id="ARBA00022729"/>
    </source>
</evidence>
<organism evidence="8 9">
    <name type="scientific">Parapedobacter deserti</name>
    <dbReference type="NCBI Taxonomy" id="1912957"/>
    <lineage>
        <taxon>Bacteria</taxon>
        <taxon>Pseudomonadati</taxon>
        <taxon>Bacteroidota</taxon>
        <taxon>Sphingobacteriia</taxon>
        <taxon>Sphingobacteriales</taxon>
        <taxon>Sphingobacteriaceae</taxon>
        <taxon>Parapedobacter</taxon>
    </lineage>
</organism>
<dbReference type="PANTHER" id="PTHR30069">
    <property type="entry name" value="TONB-DEPENDENT OUTER MEMBRANE RECEPTOR"/>
    <property type="match status" value="1"/>
</dbReference>
<keyword evidence="9" id="KW-1185">Reference proteome</keyword>
<keyword evidence="5" id="KW-1134">Transmembrane beta strand</keyword>
<keyword evidence="2 6" id="KW-0732">Signal</keyword>
<dbReference type="NCBIfam" id="TIGR04057">
    <property type="entry name" value="SusC_RagA_signa"/>
    <property type="match status" value="1"/>
</dbReference>
<dbReference type="Proteomes" id="UP001595526">
    <property type="component" value="Unassembled WGS sequence"/>
</dbReference>
<proteinExistence type="inferred from homology"/>
<gene>
    <name evidence="8" type="ORF">ACFOET_19790</name>
</gene>
<protein>
    <submittedName>
        <fullName evidence="8">TonB-dependent receptor</fullName>
    </submittedName>
</protein>
<evidence type="ECO:0000256" key="6">
    <source>
        <dbReference type="SAM" id="SignalP"/>
    </source>
</evidence>
<evidence type="ECO:0000256" key="3">
    <source>
        <dbReference type="ARBA" id="ARBA00023136"/>
    </source>
</evidence>
<feature type="domain" description="Secretin/TonB short N-terminal" evidence="7">
    <location>
        <begin position="47"/>
        <end position="98"/>
    </location>
</feature>
<comment type="subcellular location">
    <subcellularLocation>
        <location evidence="5">Cell outer membrane</location>
        <topology evidence="5">Multi-pass membrane protein</topology>
    </subcellularLocation>
</comment>
<dbReference type="SUPFAM" id="SSF56935">
    <property type="entry name" value="Porins"/>
    <property type="match status" value="1"/>
</dbReference>
<dbReference type="Pfam" id="PF07715">
    <property type="entry name" value="Plug"/>
    <property type="match status" value="1"/>
</dbReference>
<dbReference type="InterPro" id="IPR039426">
    <property type="entry name" value="TonB-dep_rcpt-like"/>
</dbReference>
<dbReference type="SUPFAM" id="SSF49464">
    <property type="entry name" value="Carboxypeptidase regulatory domain-like"/>
    <property type="match status" value="1"/>
</dbReference>
<evidence type="ECO:0000313" key="9">
    <source>
        <dbReference type="Proteomes" id="UP001595526"/>
    </source>
</evidence>
<dbReference type="Pfam" id="PF07660">
    <property type="entry name" value="STN"/>
    <property type="match status" value="1"/>
</dbReference>
<keyword evidence="8" id="KW-0675">Receptor</keyword>
<feature type="chain" id="PRO_5046909652" evidence="6">
    <location>
        <begin position="18"/>
        <end position="1087"/>
    </location>
</feature>
<dbReference type="InterPro" id="IPR023997">
    <property type="entry name" value="TonB-dep_OMP_SusC/RagA_CS"/>
</dbReference>
<comment type="similarity">
    <text evidence="5">Belongs to the TonB-dependent receptor family.</text>
</comment>
<keyword evidence="3 5" id="KW-0472">Membrane</keyword>
<dbReference type="InterPro" id="IPR011662">
    <property type="entry name" value="Secretin/TonB_short_N"/>
</dbReference>
<keyword evidence="1 5" id="KW-0813">Transport</keyword>
<dbReference type="InterPro" id="IPR037066">
    <property type="entry name" value="Plug_dom_sf"/>
</dbReference>
<name>A0ABV7JSZ4_9SPHI</name>
<dbReference type="SMART" id="SM00965">
    <property type="entry name" value="STN"/>
    <property type="match status" value="1"/>
</dbReference>